<evidence type="ECO:0000256" key="4">
    <source>
        <dbReference type="SAM" id="MobiDB-lite"/>
    </source>
</evidence>
<dbReference type="GO" id="GO:0005840">
    <property type="term" value="C:ribosome"/>
    <property type="evidence" value="ECO:0007669"/>
    <property type="project" value="UniProtKB-KW"/>
</dbReference>
<dbReference type="HAMAP" id="MF_00358">
    <property type="entry name" value="Ribosomal_bS21"/>
    <property type="match status" value="1"/>
</dbReference>
<reference evidence="6" key="2">
    <citation type="submission" date="2025-08" db="UniProtKB">
        <authorList>
            <consortium name="RefSeq"/>
        </authorList>
    </citation>
    <scope>IDENTIFICATION</scope>
</reference>
<dbReference type="PRINTS" id="PR00976">
    <property type="entry name" value="RIBOSOMALS21"/>
</dbReference>
<dbReference type="GO" id="GO:0006412">
    <property type="term" value="P:translation"/>
    <property type="evidence" value="ECO:0007669"/>
    <property type="project" value="InterPro"/>
</dbReference>
<dbReference type="InterPro" id="IPR038380">
    <property type="entry name" value="Ribosomal_bS21_sf"/>
</dbReference>
<keyword evidence="2" id="KW-0689">Ribosomal protein</keyword>
<dbReference type="KEGG" id="sind:105166362"/>
<keyword evidence="5" id="KW-1185">Reference proteome</keyword>
<organism evidence="5 6">
    <name type="scientific">Sesamum indicum</name>
    <name type="common">Oriental sesame</name>
    <name type="synonym">Sesamum orientale</name>
    <dbReference type="NCBI Taxonomy" id="4182"/>
    <lineage>
        <taxon>Eukaryota</taxon>
        <taxon>Viridiplantae</taxon>
        <taxon>Streptophyta</taxon>
        <taxon>Embryophyta</taxon>
        <taxon>Tracheophyta</taxon>
        <taxon>Spermatophyta</taxon>
        <taxon>Magnoliopsida</taxon>
        <taxon>eudicotyledons</taxon>
        <taxon>Gunneridae</taxon>
        <taxon>Pentapetalae</taxon>
        <taxon>asterids</taxon>
        <taxon>lamiids</taxon>
        <taxon>Lamiales</taxon>
        <taxon>Pedaliaceae</taxon>
        <taxon>Sesamum</taxon>
    </lineage>
</organism>
<sequence>MALSKLNHRCFFPSQTSVPILKSQTPQFPRIPFKNPLTLRSKIQLTIPVSLQNLPPRTSVIEEQEEEAVPDHKERMDSDFLSVAFPSLAFSNTLFFSSAYNVQLIAGDNEPEEQLIRRFRREVWKAGVIQECKRRRFFESTQEKRKRKARDAARRNRRRHPRPKVSNEAKAETSEKKKNTEDSDDDNWEFLDVDLPYC</sequence>
<dbReference type="InParanoid" id="A0A6I9TGC2"/>
<reference evidence="5" key="1">
    <citation type="submission" date="2024-10" db="UniProtKB">
        <authorList>
            <consortium name="RefSeq"/>
        </authorList>
    </citation>
    <scope>NUCLEOTIDE SEQUENCE [LARGE SCALE GENOMIC DNA]</scope>
    <source>
        <strain evidence="5">cv. Zhongzhi No. 13</strain>
    </source>
</reference>
<dbReference type="Proteomes" id="UP000504604">
    <property type="component" value="Linkage group LG1"/>
</dbReference>
<dbReference type="NCBIfam" id="TIGR00030">
    <property type="entry name" value="S21p"/>
    <property type="match status" value="1"/>
</dbReference>
<evidence type="ECO:0000313" key="5">
    <source>
        <dbReference type="Proteomes" id="UP000504604"/>
    </source>
</evidence>
<dbReference type="Gene3D" id="1.20.5.1150">
    <property type="entry name" value="Ribosomal protein S8"/>
    <property type="match status" value="1"/>
</dbReference>
<dbReference type="RefSeq" id="XP_011084004.1">
    <property type="nucleotide sequence ID" value="XM_011085702.2"/>
</dbReference>
<dbReference type="GeneID" id="105166362"/>
<feature type="compositionally biased region" description="Basic and acidic residues" evidence="4">
    <location>
        <begin position="165"/>
        <end position="181"/>
    </location>
</feature>
<dbReference type="PANTHER" id="PTHR21109:SF27">
    <property type="entry name" value="30S RIBOSOMAL PROTEIN S21, CHLOROPLASTIC"/>
    <property type="match status" value="1"/>
</dbReference>
<accession>A0A6I9TGC2</accession>
<dbReference type="FunCoup" id="A0A6I9TGC2">
    <property type="interactions" value="1384"/>
</dbReference>
<dbReference type="PANTHER" id="PTHR21109">
    <property type="entry name" value="MITOCHONDRIAL 28S RIBOSOMAL PROTEIN S21"/>
    <property type="match status" value="1"/>
</dbReference>
<dbReference type="OrthoDB" id="785538at2759"/>
<name>A0A6I9TGC2_SESIN</name>
<feature type="region of interest" description="Disordered" evidence="4">
    <location>
        <begin position="143"/>
        <end position="198"/>
    </location>
</feature>
<evidence type="ECO:0000256" key="1">
    <source>
        <dbReference type="ARBA" id="ARBA00006640"/>
    </source>
</evidence>
<evidence type="ECO:0000256" key="2">
    <source>
        <dbReference type="ARBA" id="ARBA00022980"/>
    </source>
</evidence>
<feature type="compositionally biased region" description="Acidic residues" evidence="4">
    <location>
        <begin position="182"/>
        <end position="192"/>
    </location>
</feature>
<evidence type="ECO:0000256" key="3">
    <source>
        <dbReference type="ARBA" id="ARBA00023274"/>
    </source>
</evidence>
<keyword evidence="3" id="KW-0687">Ribonucleoprotein</keyword>
<proteinExistence type="inferred from homology"/>
<protein>
    <submittedName>
        <fullName evidence="6">Uncharacterized protein LOC105166362</fullName>
    </submittedName>
</protein>
<feature type="compositionally biased region" description="Basic residues" evidence="4">
    <location>
        <begin position="144"/>
        <end position="163"/>
    </location>
</feature>
<comment type="similarity">
    <text evidence="1">Belongs to the bacterial ribosomal protein bS21 family.</text>
</comment>
<evidence type="ECO:0000313" key="6">
    <source>
        <dbReference type="RefSeq" id="XP_011084004.1"/>
    </source>
</evidence>
<dbReference type="Gramene" id="SIN_1010924.t">
    <property type="protein sequence ID" value="SIN_1010924.t"/>
    <property type="gene ID" value="SIN_1010924"/>
</dbReference>
<dbReference type="GO" id="GO:1990904">
    <property type="term" value="C:ribonucleoprotein complex"/>
    <property type="evidence" value="ECO:0007669"/>
    <property type="project" value="UniProtKB-KW"/>
</dbReference>
<dbReference type="Pfam" id="PF01165">
    <property type="entry name" value="Ribosomal_S21"/>
    <property type="match status" value="1"/>
</dbReference>
<dbReference type="InterPro" id="IPR001911">
    <property type="entry name" value="Ribosomal_bS21"/>
</dbReference>
<dbReference type="GO" id="GO:0003735">
    <property type="term" value="F:structural constituent of ribosome"/>
    <property type="evidence" value="ECO:0007669"/>
    <property type="project" value="InterPro"/>
</dbReference>
<dbReference type="AlphaFoldDB" id="A0A6I9TGC2"/>
<gene>
    <name evidence="6" type="primary">LOC105166362</name>
</gene>